<dbReference type="PROSITE" id="PS50060">
    <property type="entry name" value="MAM_2"/>
    <property type="match status" value="1"/>
</dbReference>
<evidence type="ECO:0000313" key="4">
    <source>
        <dbReference type="Proteomes" id="UP000291022"/>
    </source>
</evidence>
<dbReference type="GeneTree" id="ENSGT00960000190201"/>
<keyword evidence="1" id="KW-0732">Signal</keyword>
<feature type="domain" description="MAM" evidence="2">
    <location>
        <begin position="25"/>
        <end position="95"/>
    </location>
</feature>
<name>A0A452QNL2_URSAM</name>
<reference evidence="3" key="2">
    <citation type="submission" date="2025-08" db="UniProtKB">
        <authorList>
            <consortium name="Ensembl"/>
        </authorList>
    </citation>
    <scope>IDENTIFICATION</scope>
</reference>
<dbReference type="Ensembl" id="ENSUAMT00000007916.1">
    <property type="protein sequence ID" value="ENSUAMP00000006979.1"/>
    <property type="gene ID" value="ENSUAMG00000006115.1"/>
</dbReference>
<dbReference type="GO" id="GO:0016020">
    <property type="term" value="C:membrane"/>
    <property type="evidence" value="ECO:0007669"/>
    <property type="project" value="InterPro"/>
</dbReference>
<feature type="signal peptide" evidence="1">
    <location>
        <begin position="1"/>
        <end position="18"/>
    </location>
</feature>
<dbReference type="Proteomes" id="UP000291022">
    <property type="component" value="Unassembled WGS sequence"/>
</dbReference>
<evidence type="ECO:0000259" key="2">
    <source>
        <dbReference type="PROSITE" id="PS50060"/>
    </source>
</evidence>
<evidence type="ECO:0000256" key="1">
    <source>
        <dbReference type="SAM" id="SignalP"/>
    </source>
</evidence>
<evidence type="ECO:0000313" key="3">
    <source>
        <dbReference type="Ensembl" id="ENSUAMP00000006979.1"/>
    </source>
</evidence>
<reference evidence="4" key="1">
    <citation type="submission" date="2016-06" db="EMBL/GenBank/DDBJ databases">
        <title>De novo assembly and RNA-Seq shows season-dependent expression and editing in black bear kidneys.</title>
        <authorList>
            <person name="Korstanje R."/>
            <person name="Srivastava A."/>
            <person name="Sarsani V.K."/>
            <person name="Sheehan S.M."/>
            <person name="Seger R.L."/>
            <person name="Barter M.E."/>
            <person name="Lindqvist C."/>
            <person name="Brody L.C."/>
            <person name="Mullikin J.C."/>
        </authorList>
    </citation>
    <scope>NUCLEOTIDE SEQUENCE [LARGE SCALE GENOMIC DNA]</scope>
</reference>
<accession>A0A452QNL2</accession>
<proteinExistence type="predicted"/>
<dbReference type="STRING" id="9643.ENSUAMP00000006979"/>
<organism evidence="3 4">
    <name type="scientific">Ursus americanus</name>
    <name type="common">American black bear</name>
    <name type="synonym">Euarctos americanus</name>
    <dbReference type="NCBI Taxonomy" id="9643"/>
    <lineage>
        <taxon>Eukaryota</taxon>
        <taxon>Metazoa</taxon>
        <taxon>Chordata</taxon>
        <taxon>Craniata</taxon>
        <taxon>Vertebrata</taxon>
        <taxon>Euteleostomi</taxon>
        <taxon>Mammalia</taxon>
        <taxon>Eutheria</taxon>
        <taxon>Laurasiatheria</taxon>
        <taxon>Carnivora</taxon>
        <taxon>Caniformia</taxon>
        <taxon>Ursidae</taxon>
        <taxon>Ursus</taxon>
    </lineage>
</organism>
<reference evidence="3" key="3">
    <citation type="submission" date="2025-09" db="UniProtKB">
        <authorList>
            <consortium name="Ensembl"/>
        </authorList>
    </citation>
    <scope>IDENTIFICATION</scope>
</reference>
<protein>
    <recommendedName>
        <fullName evidence="2">MAM domain-containing protein</fullName>
    </recommendedName>
</protein>
<keyword evidence="4" id="KW-1185">Reference proteome</keyword>
<sequence length="103" mass="11075">MVRAQALVLALTFQLCAPETETPAAGCTFEEVSDPAVPCEYSQAQYDDFQWEEVHVHPGTRSPADLPHGEPTIPLSLLLVLAACCVTSGTFLNVSGSHLLLHL</sequence>
<feature type="chain" id="PRO_5019252822" description="MAM domain-containing protein" evidence="1">
    <location>
        <begin position="19"/>
        <end position="103"/>
    </location>
</feature>
<dbReference type="AlphaFoldDB" id="A0A452QNL2"/>
<dbReference type="InterPro" id="IPR000998">
    <property type="entry name" value="MAM_dom"/>
</dbReference>